<evidence type="ECO:0000313" key="5">
    <source>
        <dbReference type="Proteomes" id="UP000658202"/>
    </source>
</evidence>
<gene>
    <name evidence="3" type="ORF">BXY58_0107</name>
    <name evidence="2" type="ORF">GCM10007332_01000</name>
</gene>
<proteinExistence type="predicted"/>
<reference evidence="2" key="4">
    <citation type="submission" date="2024-05" db="EMBL/GenBank/DDBJ databases">
        <authorList>
            <person name="Sun Q."/>
            <person name="Sedlacek I."/>
        </authorList>
    </citation>
    <scope>NUCLEOTIDE SEQUENCE</scope>
    <source>
        <strain evidence="2">CCM 8490</strain>
    </source>
</reference>
<protein>
    <submittedName>
        <fullName evidence="3">Uncharacterized protein</fullName>
    </submittedName>
</protein>
<dbReference type="Proteomes" id="UP000285906">
    <property type="component" value="Unassembled WGS sequence"/>
</dbReference>
<comment type="caution">
    <text evidence="3">The sequence shown here is derived from an EMBL/GenBank/DDBJ whole genome shotgun (WGS) entry which is preliminary data.</text>
</comment>
<dbReference type="RefSeq" id="WP_229728367.1">
    <property type="nucleotide sequence ID" value="NZ_BMCW01000001.1"/>
</dbReference>
<reference evidence="5" key="3">
    <citation type="journal article" date="2019" name="Int. J. Syst. Evol. Microbiol.">
        <title>The Global Catalogue of Microorganisms (GCM) 10K type strain sequencing project: providing services to taxonomists for standard genome sequencing and annotation.</title>
        <authorList>
            <consortium name="The Broad Institute Genomics Platform"/>
            <consortium name="The Broad Institute Genome Sequencing Center for Infectious Disease"/>
            <person name="Wu L."/>
            <person name="Ma J."/>
        </authorList>
    </citation>
    <scope>NUCLEOTIDE SEQUENCE [LARGE SCALE GENOMIC DNA]</scope>
    <source>
        <strain evidence="5">CCM 8490</strain>
    </source>
</reference>
<organism evidence="3 4">
    <name type="scientific">Epilithonimonas arachidiradicis</name>
    <dbReference type="NCBI Taxonomy" id="1617282"/>
    <lineage>
        <taxon>Bacteria</taxon>
        <taxon>Pseudomonadati</taxon>
        <taxon>Bacteroidota</taxon>
        <taxon>Flavobacteriia</taxon>
        <taxon>Flavobacteriales</taxon>
        <taxon>Weeksellaceae</taxon>
        <taxon>Chryseobacterium group</taxon>
        <taxon>Epilithonimonas</taxon>
    </lineage>
</organism>
<feature type="chain" id="PRO_5019528050" evidence="1">
    <location>
        <begin position="24"/>
        <end position="170"/>
    </location>
</feature>
<keyword evidence="1" id="KW-0732">Signal</keyword>
<accession>A0A420DCL1</accession>
<reference evidence="3 4" key="2">
    <citation type="submission" date="2018-09" db="EMBL/GenBank/DDBJ databases">
        <title>Genomic Encyclopedia of Archaeal and Bacterial Type Strains, Phase II (KMG-II): from individual species to whole genera.</title>
        <authorList>
            <person name="Goeker M."/>
        </authorList>
    </citation>
    <scope>NUCLEOTIDE SEQUENCE [LARGE SCALE GENOMIC DNA]</scope>
    <source>
        <strain evidence="3 4">DSM 27620</strain>
    </source>
</reference>
<evidence type="ECO:0000256" key="1">
    <source>
        <dbReference type="SAM" id="SignalP"/>
    </source>
</evidence>
<dbReference type="Proteomes" id="UP000658202">
    <property type="component" value="Unassembled WGS sequence"/>
</dbReference>
<evidence type="ECO:0000313" key="2">
    <source>
        <dbReference type="EMBL" id="GGG43305.1"/>
    </source>
</evidence>
<evidence type="ECO:0000313" key="4">
    <source>
        <dbReference type="Proteomes" id="UP000285906"/>
    </source>
</evidence>
<sequence>MNKFLNVLSILLLLLILSCSKSDEEYLKDFNNYEVVLSNNDYDINLSNGAIESDYFDIKGSLSLSKNEQLVLARLFFDNKINKPNDDVLVFNNDGMVIHPDITSSIIIKYFGKDKSTITISGFADSTKVRKENIRYLRFKSKVYKVLNQNEKFKKIKKSIDSKEDDRVYL</sequence>
<keyword evidence="5" id="KW-1185">Reference proteome</keyword>
<reference evidence="2" key="1">
    <citation type="journal article" date="2014" name="Int. J. Syst. Evol. Microbiol.">
        <title>Complete genome of a new Firmicutes species belonging to the dominant human colonic microbiota ('Ruminococcus bicirculans') reveals two chromosomes and a selective capacity to utilize plant glucans.</title>
        <authorList>
            <consortium name="NISC Comparative Sequencing Program"/>
            <person name="Wegmann U."/>
            <person name="Louis P."/>
            <person name="Goesmann A."/>
            <person name="Henrissat B."/>
            <person name="Duncan S.H."/>
            <person name="Flint H.J."/>
        </authorList>
    </citation>
    <scope>NUCLEOTIDE SEQUENCE</scope>
    <source>
        <strain evidence="2">CCM 8490</strain>
    </source>
</reference>
<name>A0A420DCL1_9FLAO</name>
<dbReference type="EMBL" id="BMCW01000001">
    <property type="protein sequence ID" value="GGG43305.1"/>
    <property type="molecule type" value="Genomic_DNA"/>
</dbReference>
<feature type="signal peptide" evidence="1">
    <location>
        <begin position="1"/>
        <end position="23"/>
    </location>
</feature>
<evidence type="ECO:0000313" key="3">
    <source>
        <dbReference type="EMBL" id="RKE89543.1"/>
    </source>
</evidence>
<dbReference type="AlphaFoldDB" id="A0A420DCL1"/>
<dbReference type="EMBL" id="RAQH01000001">
    <property type="protein sequence ID" value="RKE89543.1"/>
    <property type="molecule type" value="Genomic_DNA"/>
</dbReference>
<dbReference type="PROSITE" id="PS51257">
    <property type="entry name" value="PROKAR_LIPOPROTEIN"/>
    <property type="match status" value="1"/>
</dbReference>